<protein>
    <recommendedName>
        <fullName evidence="1">RNA-directed DNA polymerase</fullName>
        <ecNumber evidence="1">2.7.7.49</ecNumber>
    </recommendedName>
</protein>
<name>A0A8X6RK81_TRICX</name>
<evidence type="ECO:0000256" key="8">
    <source>
        <dbReference type="SAM" id="Coils"/>
    </source>
</evidence>
<dbReference type="GO" id="GO:0016787">
    <property type="term" value="F:hydrolase activity"/>
    <property type="evidence" value="ECO:0007669"/>
    <property type="project" value="UniProtKB-KW"/>
</dbReference>
<keyword evidence="4" id="KW-0540">Nuclease</keyword>
<dbReference type="SUPFAM" id="SSF56672">
    <property type="entry name" value="DNA/RNA polymerases"/>
    <property type="match status" value="1"/>
</dbReference>
<dbReference type="Gene3D" id="1.10.340.70">
    <property type="match status" value="1"/>
</dbReference>
<dbReference type="GO" id="GO:0003964">
    <property type="term" value="F:RNA-directed DNA polymerase activity"/>
    <property type="evidence" value="ECO:0007669"/>
    <property type="project" value="UniProtKB-KW"/>
</dbReference>
<dbReference type="PANTHER" id="PTHR37984">
    <property type="entry name" value="PROTEIN CBG26694"/>
    <property type="match status" value="1"/>
</dbReference>
<dbReference type="Gene3D" id="3.30.420.10">
    <property type="entry name" value="Ribonuclease H-like superfamily/Ribonuclease H"/>
    <property type="match status" value="2"/>
</dbReference>
<dbReference type="InterPro" id="IPR036397">
    <property type="entry name" value="RNaseH_sf"/>
</dbReference>
<evidence type="ECO:0000256" key="3">
    <source>
        <dbReference type="ARBA" id="ARBA00022695"/>
    </source>
</evidence>
<dbReference type="InterPro" id="IPR041373">
    <property type="entry name" value="RT_RNaseH"/>
</dbReference>
<dbReference type="Gene3D" id="3.30.70.270">
    <property type="match status" value="1"/>
</dbReference>
<keyword evidence="8" id="KW-0175">Coiled coil</keyword>
<feature type="domain" description="Integrase catalytic" evidence="9">
    <location>
        <begin position="298"/>
        <end position="455"/>
    </location>
</feature>
<dbReference type="Pfam" id="PF17917">
    <property type="entry name" value="RT_RNaseH"/>
    <property type="match status" value="1"/>
</dbReference>
<keyword evidence="11" id="KW-1185">Reference proteome</keyword>
<dbReference type="AlphaFoldDB" id="A0A8X6RK81"/>
<dbReference type="InterPro" id="IPR041588">
    <property type="entry name" value="Integrase_H2C2"/>
</dbReference>
<dbReference type="EC" id="2.7.7.49" evidence="1"/>
<dbReference type="PROSITE" id="PS50994">
    <property type="entry name" value="INTEGRASE"/>
    <property type="match status" value="1"/>
</dbReference>
<dbReference type="Proteomes" id="UP000887159">
    <property type="component" value="Unassembled WGS sequence"/>
</dbReference>
<evidence type="ECO:0000256" key="5">
    <source>
        <dbReference type="ARBA" id="ARBA00022759"/>
    </source>
</evidence>
<evidence type="ECO:0000256" key="6">
    <source>
        <dbReference type="ARBA" id="ARBA00022801"/>
    </source>
</evidence>
<dbReference type="GO" id="GO:0015074">
    <property type="term" value="P:DNA integration"/>
    <property type="evidence" value="ECO:0007669"/>
    <property type="project" value="InterPro"/>
</dbReference>
<keyword evidence="5" id="KW-0255">Endonuclease</keyword>
<keyword evidence="2" id="KW-0808">Transferase</keyword>
<comment type="caution">
    <text evidence="10">The sequence shown here is derived from an EMBL/GenBank/DDBJ whole genome shotgun (WGS) entry which is preliminary data.</text>
</comment>
<dbReference type="GO" id="GO:0042575">
    <property type="term" value="C:DNA polymerase complex"/>
    <property type="evidence" value="ECO:0007669"/>
    <property type="project" value="UniProtKB-ARBA"/>
</dbReference>
<dbReference type="InterPro" id="IPR001584">
    <property type="entry name" value="Integrase_cat-core"/>
</dbReference>
<evidence type="ECO:0000256" key="4">
    <source>
        <dbReference type="ARBA" id="ARBA00022722"/>
    </source>
</evidence>
<keyword evidence="3" id="KW-0548">Nucleotidyltransferase</keyword>
<accession>A0A8X6RK81</accession>
<dbReference type="SUPFAM" id="SSF53098">
    <property type="entry name" value="Ribonuclease H-like"/>
    <property type="match status" value="1"/>
</dbReference>
<evidence type="ECO:0000313" key="10">
    <source>
        <dbReference type="EMBL" id="GFX90852.1"/>
    </source>
</evidence>
<dbReference type="Pfam" id="PF17921">
    <property type="entry name" value="Integrase_H2C2"/>
    <property type="match status" value="1"/>
</dbReference>
<evidence type="ECO:0000313" key="11">
    <source>
        <dbReference type="Proteomes" id="UP000887159"/>
    </source>
</evidence>
<evidence type="ECO:0000259" key="9">
    <source>
        <dbReference type="PROSITE" id="PS50994"/>
    </source>
</evidence>
<dbReference type="CDD" id="cd09274">
    <property type="entry name" value="RNase_HI_RT_Ty3"/>
    <property type="match status" value="1"/>
</dbReference>
<dbReference type="GO" id="GO:0003676">
    <property type="term" value="F:nucleic acid binding"/>
    <property type="evidence" value="ECO:0007669"/>
    <property type="project" value="InterPro"/>
</dbReference>
<dbReference type="PANTHER" id="PTHR37984:SF5">
    <property type="entry name" value="PROTEIN NYNRIN-LIKE"/>
    <property type="match status" value="1"/>
</dbReference>
<dbReference type="InterPro" id="IPR043128">
    <property type="entry name" value="Rev_trsase/Diguanyl_cyclase"/>
</dbReference>
<gene>
    <name evidence="10" type="primary">Tf2-9</name>
    <name evidence="10" type="ORF">TNCV_3166831</name>
</gene>
<evidence type="ECO:0000256" key="2">
    <source>
        <dbReference type="ARBA" id="ARBA00022679"/>
    </source>
</evidence>
<dbReference type="EMBL" id="BMAU01021105">
    <property type="protein sequence ID" value="GFX90852.1"/>
    <property type="molecule type" value="Genomic_DNA"/>
</dbReference>
<evidence type="ECO:0000256" key="7">
    <source>
        <dbReference type="ARBA" id="ARBA00022918"/>
    </source>
</evidence>
<dbReference type="InterPro" id="IPR050951">
    <property type="entry name" value="Retrovirus_Pol_polyprotein"/>
</dbReference>
<keyword evidence="6" id="KW-0378">Hydrolase</keyword>
<dbReference type="GO" id="GO:0004519">
    <property type="term" value="F:endonuclease activity"/>
    <property type="evidence" value="ECO:0007669"/>
    <property type="project" value="UniProtKB-KW"/>
</dbReference>
<sequence>MDDLLIPSQNEAEGLTSYFRKFIPNYARIARPLSDLLRDNVKFKFGPTEIASFQELKNILSENPVLHVFQQGYPFKTPHRCKLLGFGAVLLQKSDDGLFHPIHYFSRKTTVQQEKYSSYELEVLAIIEALKKFRSYLLGTKFKIITDCDAFQKTMHKKDLPAKIARWALMLEEFDYEVCHRPGRQMKHVDALSRYPIMMISSHDITQKIKEAQNKDEFISQLKSTIKITPSDEYFLKNEILYKLHKNSELLVVPEMMQREIVLHAHAQGHFASKKTESIVSKEFYIPRLTKIVQDVITNCVPCILSSRKAGPLPSTKKCYKHLFTVINSFSKFVWIYPVKSTSTKDALDKLILQQTIFGNPSKIITDKGSAFTSTEFQKFCQEESIEHVQITTGVPRGNGQIERMHETIIPVLTKLTIEEPEKWFKHVHRLQRIMNSTTTRSTKFTPFEVLIGVKMKQKEDLQIKHLLEEELGEKFINKRETLRNEAKENILRLQAENKKQYNKHRKPAYNYKPGDTVAIQRTQFGTGLKLRPKYFGPYEVTKVNKHDRYEVQKIGQHEGPNVTSTSADKMKKWFHLFPSAEDGVVIRMPVWISATRRPLPKPYRTEVTRDGDRFNSFQVIYSQFGLTIHQNDHQARRRFVEWAPNEIAVVPDFHKRILFSDEAHFWLNGYVNKQNCRIWSEANPHVYVETPLHPEKLTVWCAFWAGGILLQKR</sequence>
<dbReference type="Pfam" id="PF00665">
    <property type="entry name" value="rve"/>
    <property type="match status" value="1"/>
</dbReference>
<evidence type="ECO:0000256" key="1">
    <source>
        <dbReference type="ARBA" id="ARBA00012493"/>
    </source>
</evidence>
<dbReference type="InterPro" id="IPR043502">
    <property type="entry name" value="DNA/RNA_pol_sf"/>
</dbReference>
<feature type="coiled-coil region" evidence="8">
    <location>
        <begin position="477"/>
        <end position="504"/>
    </location>
</feature>
<organism evidence="10 11">
    <name type="scientific">Trichonephila clavipes</name>
    <name type="common">Golden silk orbweaver</name>
    <name type="synonym">Nephila clavipes</name>
    <dbReference type="NCBI Taxonomy" id="2585209"/>
    <lineage>
        <taxon>Eukaryota</taxon>
        <taxon>Metazoa</taxon>
        <taxon>Ecdysozoa</taxon>
        <taxon>Arthropoda</taxon>
        <taxon>Chelicerata</taxon>
        <taxon>Arachnida</taxon>
        <taxon>Araneae</taxon>
        <taxon>Araneomorphae</taxon>
        <taxon>Entelegynae</taxon>
        <taxon>Araneoidea</taxon>
        <taxon>Nephilidae</taxon>
        <taxon>Trichonephila</taxon>
    </lineage>
</organism>
<proteinExistence type="predicted"/>
<keyword evidence="7" id="KW-0695">RNA-directed DNA polymerase</keyword>
<reference evidence="10" key="1">
    <citation type="submission" date="2020-08" db="EMBL/GenBank/DDBJ databases">
        <title>Multicomponent nature underlies the extraordinary mechanical properties of spider dragline silk.</title>
        <authorList>
            <person name="Kono N."/>
            <person name="Nakamura H."/>
            <person name="Mori M."/>
            <person name="Yoshida Y."/>
            <person name="Ohtoshi R."/>
            <person name="Malay A.D."/>
            <person name="Moran D.A.P."/>
            <person name="Tomita M."/>
            <person name="Numata K."/>
            <person name="Arakawa K."/>
        </authorList>
    </citation>
    <scope>NUCLEOTIDE SEQUENCE</scope>
</reference>
<dbReference type="InterPro" id="IPR012337">
    <property type="entry name" value="RNaseH-like_sf"/>
</dbReference>